<name>A0A6C1DTJ1_SACPS</name>
<dbReference type="OrthoDB" id="4082764at2759"/>
<accession>A0A6C1DTJ1</accession>
<protein>
    <submittedName>
        <fullName evidence="3">Inorganic phosphate transporter pho86</fullName>
    </submittedName>
</protein>
<keyword evidence="2" id="KW-0812">Transmembrane</keyword>
<dbReference type="EMBL" id="CP048991">
    <property type="protein sequence ID" value="QID80356.1"/>
    <property type="molecule type" value="Genomic_DNA"/>
</dbReference>
<dbReference type="Proteomes" id="UP000501346">
    <property type="component" value="Chromosome ScX-SeX"/>
</dbReference>
<evidence type="ECO:0000256" key="1">
    <source>
        <dbReference type="SAM" id="MobiDB-lite"/>
    </source>
</evidence>
<evidence type="ECO:0000256" key="2">
    <source>
        <dbReference type="SAM" id="Phobius"/>
    </source>
</evidence>
<gene>
    <name evidence="3" type="primary">PHO86_1</name>
    <name evidence="3" type="ORF">GRS66_002673</name>
</gene>
<dbReference type="Pfam" id="PF11124">
    <property type="entry name" value="Pho86"/>
    <property type="match status" value="1"/>
</dbReference>
<keyword evidence="2" id="KW-1133">Transmembrane helix</keyword>
<feature type="compositionally biased region" description="Basic residues" evidence="1">
    <location>
        <begin position="1"/>
        <end position="11"/>
    </location>
</feature>
<dbReference type="InterPro" id="IPR024297">
    <property type="entry name" value="Pho86"/>
</dbReference>
<feature type="transmembrane region" description="Helical" evidence="2">
    <location>
        <begin position="71"/>
        <end position="90"/>
    </location>
</feature>
<keyword evidence="4" id="KW-1185">Reference proteome</keyword>
<keyword evidence="2" id="KW-0472">Membrane</keyword>
<evidence type="ECO:0000313" key="4">
    <source>
        <dbReference type="Proteomes" id="UP000501346"/>
    </source>
</evidence>
<evidence type="ECO:0000313" key="3">
    <source>
        <dbReference type="EMBL" id="QID80356.1"/>
    </source>
</evidence>
<dbReference type="SMR" id="A0A6C1DTJ1"/>
<organism evidence="3 4">
    <name type="scientific">Saccharomyces pastorianus</name>
    <name type="common">Lager yeast</name>
    <name type="synonym">Saccharomyces cerevisiae x Saccharomyces eubayanus</name>
    <dbReference type="NCBI Taxonomy" id="27292"/>
    <lineage>
        <taxon>Eukaryota</taxon>
        <taxon>Fungi</taxon>
        <taxon>Dikarya</taxon>
        <taxon>Ascomycota</taxon>
        <taxon>Saccharomycotina</taxon>
        <taxon>Saccharomycetes</taxon>
        <taxon>Saccharomycetales</taxon>
        <taxon>Saccharomycetaceae</taxon>
        <taxon>Saccharomyces</taxon>
    </lineage>
</organism>
<reference evidence="3 4" key="1">
    <citation type="journal article" date="2019" name="BMC Genomics">
        <title>Chromosome level assembly and comparative genome analysis confirm lager-brewing yeasts originated from a single hybridization.</title>
        <authorList>
            <person name="Salazar A.N."/>
            <person name="Gorter de Vries A.R."/>
            <person name="van den Broek M."/>
            <person name="Brouwers N."/>
            <person name="de la Torre Cortes P."/>
            <person name="Kuijpers N.G.A."/>
            <person name="Daran J.G."/>
            <person name="Abeel T."/>
        </authorList>
    </citation>
    <scope>NUCLEOTIDE SEQUENCE [LARGE SCALE GENOMIC DNA]</scope>
    <source>
        <strain evidence="3 4">CBS 1483</strain>
    </source>
</reference>
<proteinExistence type="predicted"/>
<feature type="transmembrane region" description="Helical" evidence="2">
    <location>
        <begin position="118"/>
        <end position="138"/>
    </location>
</feature>
<sequence length="311" mass="34882">MAVQQRKKKEGRKSDKNAPSVPQVDASLDKPLDIDAPPTIYSVNLKPEYGTAALNLSADFIRQEQALANKYLFFHPVILVVLTIGLLIYLTPRIVFPIRNTGSVAGWFYQLARINKKVVLSGLVFTAIGASFLFTLLSRVSDSYFKSKINQLVGSKGEKVFGINLNDLVARHETKDPVVNNTHIIVYRETPIALISLAPNMTLSTDENLVMSVTTVGCRRVYVKSGIIEDLIDWAMLHSKNIRSSGKYGETMKLLIDVYSFDSTLKEILKKKGFTYIQSIRVSENRLLGGLFGVKKELWGLQFHFKAEHKD</sequence>
<feature type="region of interest" description="Disordered" evidence="1">
    <location>
        <begin position="1"/>
        <end position="31"/>
    </location>
</feature>
<dbReference type="AlphaFoldDB" id="A0A6C1DTJ1"/>